<gene>
    <name evidence="11" type="primary">nadD</name>
    <name evidence="13" type="ORF">DES49_2810</name>
</gene>
<sequence>MLHVLLGGTFDPVHNGHLRMAVELHELLDGARIHLMPCHRPPHREQPGASGMDRLTMLKAGVASEPGLCVDERELSQDRVSYTAETLRQFRREQGNEAPLAIVTGSDAFNSFDQWREWMQIPQLAHIIVVNRPGYPLAPGEGAAKLLSERSVDSPEALLTAPHGTILSLELPLLDIAATDIRSRVSSEHSIRYLVPDPVWRHIHETGLYGPNTG</sequence>
<evidence type="ECO:0000256" key="5">
    <source>
        <dbReference type="ARBA" id="ARBA00022679"/>
    </source>
</evidence>
<protein>
    <recommendedName>
        <fullName evidence="11">Probable nicotinate-nucleotide adenylyltransferase</fullName>
        <ecNumber evidence="11">2.7.7.18</ecNumber>
    </recommendedName>
    <alternativeName>
        <fullName evidence="11">Deamido-NAD(+) diphosphorylase</fullName>
    </alternativeName>
    <alternativeName>
        <fullName evidence="11">Deamido-NAD(+) pyrophosphorylase</fullName>
    </alternativeName>
    <alternativeName>
        <fullName evidence="11">Nicotinate mononucleotide adenylyltransferase</fullName>
        <shortName evidence="11">NaMN adenylyltransferase</shortName>
    </alternativeName>
</protein>
<dbReference type="Gene3D" id="3.40.50.620">
    <property type="entry name" value="HUPs"/>
    <property type="match status" value="1"/>
</dbReference>
<evidence type="ECO:0000256" key="4">
    <source>
        <dbReference type="ARBA" id="ARBA00022642"/>
    </source>
</evidence>
<dbReference type="SUPFAM" id="SSF52374">
    <property type="entry name" value="Nucleotidylyl transferase"/>
    <property type="match status" value="1"/>
</dbReference>
<accession>A0A4R7JL69</accession>
<reference evidence="13 14" key="1">
    <citation type="submission" date="2019-03" db="EMBL/GenBank/DDBJ databases">
        <title>Genomic Encyclopedia of Type Strains, Phase IV (KMG-IV): sequencing the most valuable type-strain genomes for metagenomic binning, comparative biology and taxonomic classification.</title>
        <authorList>
            <person name="Goeker M."/>
        </authorList>
    </citation>
    <scope>NUCLEOTIDE SEQUENCE [LARGE SCALE GENOMIC DNA]</scope>
    <source>
        <strain evidence="13 14">DSM 15505</strain>
    </source>
</reference>
<dbReference type="InterPro" id="IPR005248">
    <property type="entry name" value="NadD/NMNAT"/>
</dbReference>
<dbReference type="GO" id="GO:0009435">
    <property type="term" value="P:NAD+ biosynthetic process"/>
    <property type="evidence" value="ECO:0007669"/>
    <property type="project" value="UniProtKB-UniRule"/>
</dbReference>
<name>A0A4R7JL69_9GAMM</name>
<feature type="domain" description="Cytidyltransferase-like" evidence="12">
    <location>
        <begin position="5"/>
        <end position="182"/>
    </location>
</feature>
<dbReference type="RefSeq" id="WP_133737036.1">
    <property type="nucleotide sequence ID" value="NZ_SOAX01000007.1"/>
</dbReference>
<dbReference type="Proteomes" id="UP000295830">
    <property type="component" value="Unassembled WGS sequence"/>
</dbReference>
<dbReference type="GO" id="GO:0004515">
    <property type="term" value="F:nicotinate-nucleotide adenylyltransferase activity"/>
    <property type="evidence" value="ECO:0007669"/>
    <property type="project" value="UniProtKB-UniRule"/>
</dbReference>
<comment type="similarity">
    <text evidence="3 11">Belongs to the NadD family.</text>
</comment>
<organism evidence="13 14">
    <name type="scientific">Halospina denitrificans</name>
    <dbReference type="NCBI Taxonomy" id="332522"/>
    <lineage>
        <taxon>Bacteria</taxon>
        <taxon>Pseudomonadati</taxon>
        <taxon>Pseudomonadota</taxon>
        <taxon>Gammaproteobacteria</taxon>
        <taxon>Halospina</taxon>
    </lineage>
</organism>
<dbReference type="CDD" id="cd02165">
    <property type="entry name" value="NMNAT"/>
    <property type="match status" value="1"/>
</dbReference>
<comment type="catalytic activity">
    <reaction evidence="10 11">
        <text>nicotinate beta-D-ribonucleotide + ATP + H(+) = deamido-NAD(+) + diphosphate</text>
        <dbReference type="Rhea" id="RHEA:22860"/>
        <dbReference type="ChEBI" id="CHEBI:15378"/>
        <dbReference type="ChEBI" id="CHEBI:30616"/>
        <dbReference type="ChEBI" id="CHEBI:33019"/>
        <dbReference type="ChEBI" id="CHEBI:57502"/>
        <dbReference type="ChEBI" id="CHEBI:58437"/>
        <dbReference type="EC" id="2.7.7.18"/>
    </reaction>
</comment>
<dbReference type="NCBIfam" id="NF000840">
    <property type="entry name" value="PRK00071.1-3"/>
    <property type="match status" value="1"/>
</dbReference>
<evidence type="ECO:0000256" key="2">
    <source>
        <dbReference type="ARBA" id="ARBA00005019"/>
    </source>
</evidence>
<dbReference type="EC" id="2.7.7.18" evidence="11"/>
<evidence type="ECO:0000256" key="10">
    <source>
        <dbReference type="ARBA" id="ARBA00048721"/>
    </source>
</evidence>
<keyword evidence="14" id="KW-1185">Reference proteome</keyword>
<dbReference type="GO" id="GO:0005524">
    <property type="term" value="F:ATP binding"/>
    <property type="evidence" value="ECO:0007669"/>
    <property type="project" value="UniProtKB-KW"/>
</dbReference>
<evidence type="ECO:0000256" key="7">
    <source>
        <dbReference type="ARBA" id="ARBA00022741"/>
    </source>
</evidence>
<dbReference type="UniPathway" id="UPA00253">
    <property type="reaction ID" value="UER00332"/>
</dbReference>
<comment type="caution">
    <text evidence="13">The sequence shown here is derived from an EMBL/GenBank/DDBJ whole genome shotgun (WGS) entry which is preliminary data.</text>
</comment>
<keyword evidence="8 11" id="KW-0067">ATP-binding</keyword>
<evidence type="ECO:0000313" key="14">
    <source>
        <dbReference type="Proteomes" id="UP000295830"/>
    </source>
</evidence>
<evidence type="ECO:0000256" key="3">
    <source>
        <dbReference type="ARBA" id="ARBA00009014"/>
    </source>
</evidence>
<dbReference type="HAMAP" id="MF_00244">
    <property type="entry name" value="NaMN_adenylyltr"/>
    <property type="match status" value="1"/>
</dbReference>
<keyword evidence="4 11" id="KW-0662">Pyridine nucleotide biosynthesis</keyword>
<comment type="function">
    <text evidence="1 11">Catalyzes the reversible adenylation of nicotinate mononucleotide (NaMN) to nicotinic acid adenine dinucleotide (NaAD).</text>
</comment>
<dbReference type="OrthoDB" id="5295945at2"/>
<dbReference type="InterPro" id="IPR004821">
    <property type="entry name" value="Cyt_trans-like"/>
</dbReference>
<dbReference type="EMBL" id="SOAX01000007">
    <property type="protein sequence ID" value="TDT37847.1"/>
    <property type="molecule type" value="Genomic_DNA"/>
</dbReference>
<dbReference type="PANTHER" id="PTHR39321">
    <property type="entry name" value="NICOTINATE-NUCLEOTIDE ADENYLYLTRANSFERASE-RELATED"/>
    <property type="match status" value="1"/>
</dbReference>
<dbReference type="NCBIfam" id="TIGR00125">
    <property type="entry name" value="cyt_tran_rel"/>
    <property type="match status" value="1"/>
</dbReference>
<evidence type="ECO:0000256" key="8">
    <source>
        <dbReference type="ARBA" id="ARBA00022840"/>
    </source>
</evidence>
<evidence type="ECO:0000313" key="13">
    <source>
        <dbReference type="EMBL" id="TDT37847.1"/>
    </source>
</evidence>
<dbReference type="AlphaFoldDB" id="A0A4R7JL69"/>
<keyword evidence="9 11" id="KW-0520">NAD</keyword>
<dbReference type="PANTHER" id="PTHR39321:SF3">
    <property type="entry name" value="PHOSPHOPANTETHEINE ADENYLYLTRANSFERASE"/>
    <property type="match status" value="1"/>
</dbReference>
<evidence type="ECO:0000256" key="1">
    <source>
        <dbReference type="ARBA" id="ARBA00002324"/>
    </source>
</evidence>
<evidence type="ECO:0000259" key="12">
    <source>
        <dbReference type="Pfam" id="PF01467"/>
    </source>
</evidence>
<dbReference type="NCBIfam" id="TIGR00482">
    <property type="entry name" value="nicotinate (nicotinamide) nucleotide adenylyltransferase"/>
    <property type="match status" value="1"/>
</dbReference>
<keyword evidence="5 11" id="KW-0808">Transferase</keyword>
<dbReference type="NCBIfam" id="NF000839">
    <property type="entry name" value="PRK00071.1-1"/>
    <property type="match status" value="1"/>
</dbReference>
<dbReference type="Pfam" id="PF01467">
    <property type="entry name" value="CTP_transf_like"/>
    <property type="match status" value="1"/>
</dbReference>
<comment type="pathway">
    <text evidence="2 11">Cofactor biosynthesis; NAD(+) biosynthesis; deamido-NAD(+) from nicotinate D-ribonucleotide: step 1/1.</text>
</comment>
<evidence type="ECO:0000256" key="11">
    <source>
        <dbReference type="HAMAP-Rule" id="MF_00244"/>
    </source>
</evidence>
<dbReference type="InterPro" id="IPR014729">
    <property type="entry name" value="Rossmann-like_a/b/a_fold"/>
</dbReference>
<evidence type="ECO:0000256" key="9">
    <source>
        <dbReference type="ARBA" id="ARBA00023027"/>
    </source>
</evidence>
<keyword evidence="6 11" id="KW-0548">Nucleotidyltransferase</keyword>
<evidence type="ECO:0000256" key="6">
    <source>
        <dbReference type="ARBA" id="ARBA00022695"/>
    </source>
</evidence>
<proteinExistence type="inferred from homology"/>
<keyword evidence="7 11" id="KW-0547">Nucleotide-binding</keyword>